<proteinExistence type="predicted"/>
<keyword evidence="2" id="KW-1185">Reference proteome</keyword>
<organism evidence="1 2">
    <name type="scientific">Dipteronia sinensis</name>
    <dbReference type="NCBI Taxonomy" id="43782"/>
    <lineage>
        <taxon>Eukaryota</taxon>
        <taxon>Viridiplantae</taxon>
        <taxon>Streptophyta</taxon>
        <taxon>Embryophyta</taxon>
        <taxon>Tracheophyta</taxon>
        <taxon>Spermatophyta</taxon>
        <taxon>Magnoliopsida</taxon>
        <taxon>eudicotyledons</taxon>
        <taxon>Gunneridae</taxon>
        <taxon>Pentapetalae</taxon>
        <taxon>rosids</taxon>
        <taxon>malvids</taxon>
        <taxon>Sapindales</taxon>
        <taxon>Sapindaceae</taxon>
        <taxon>Hippocastanoideae</taxon>
        <taxon>Acereae</taxon>
        <taxon>Dipteronia</taxon>
    </lineage>
</organism>
<dbReference type="EMBL" id="JANJYJ010000006">
    <property type="protein sequence ID" value="KAK3205163.1"/>
    <property type="molecule type" value="Genomic_DNA"/>
</dbReference>
<evidence type="ECO:0000313" key="1">
    <source>
        <dbReference type="EMBL" id="KAK3205163.1"/>
    </source>
</evidence>
<dbReference type="PANTHER" id="PTHR31170:SF25">
    <property type="entry name" value="BNAA09G04570D PROTEIN"/>
    <property type="match status" value="1"/>
</dbReference>
<accession>A0AAE0A873</accession>
<dbReference type="Proteomes" id="UP001281410">
    <property type="component" value="Unassembled WGS sequence"/>
</dbReference>
<evidence type="ECO:0000313" key="2">
    <source>
        <dbReference type="Proteomes" id="UP001281410"/>
    </source>
</evidence>
<protein>
    <submittedName>
        <fullName evidence="1">Uncharacterized protein</fullName>
    </submittedName>
</protein>
<dbReference type="Pfam" id="PF03140">
    <property type="entry name" value="DUF247"/>
    <property type="match status" value="1"/>
</dbReference>
<reference evidence="1" key="1">
    <citation type="journal article" date="2023" name="Plant J.">
        <title>Genome sequences and population genomics provide insights into the demographic history, inbreeding, and mutation load of two 'living fossil' tree species of Dipteronia.</title>
        <authorList>
            <person name="Feng Y."/>
            <person name="Comes H.P."/>
            <person name="Chen J."/>
            <person name="Zhu S."/>
            <person name="Lu R."/>
            <person name="Zhang X."/>
            <person name="Li P."/>
            <person name="Qiu J."/>
            <person name="Olsen K.M."/>
            <person name="Qiu Y."/>
        </authorList>
    </citation>
    <scope>NUCLEOTIDE SEQUENCE</scope>
    <source>
        <strain evidence="1">NBL</strain>
    </source>
</reference>
<gene>
    <name evidence="1" type="ORF">Dsin_019209</name>
</gene>
<dbReference type="InterPro" id="IPR004158">
    <property type="entry name" value="DUF247_pln"/>
</dbReference>
<comment type="caution">
    <text evidence="1">The sequence shown here is derived from an EMBL/GenBank/DDBJ whole genome shotgun (WGS) entry which is preliminary data.</text>
</comment>
<dbReference type="AlphaFoldDB" id="A0AAE0A873"/>
<sequence length="416" mass="48454">MMDIRDSVSIEIKKLEISLKGKLQTLQPLSKNCCIYRVPPGKRKSDERLYTPQIVSIGPIHYGKEGLKAMEEHKRRYLQDFLGRTKVTMVDLLIYIKASESQLLECYAETIELGSDEFVEMILVDGAFITELLLRRNLMINSEDRIITKPRLITEIIPDMFLLENQLPMFFLGYLFELAEKKSHQLYMPKLIAKLWSWKFLLLDEKSIEKHLPESEHFVDLIRRCLQPPQLQLREFKTLAAPSATQLHQTGVQFKLARSNEHLLDIRFKNGILEIPKLTVVDETEGILRNLQIFEILHCETYYVNAYIVIMNCLVNTSNDVDLLMQNRVVENWLWSSEAVSSIFQNHVKGGRVEPLKFYYSGLIEDLNNYCKVPWHEWKAILNQNYFNTPWRTISVIAATILLILTALQTGYSIKI</sequence>
<name>A0AAE0A873_9ROSI</name>
<dbReference type="PANTHER" id="PTHR31170">
    <property type="entry name" value="BNAC04G53230D PROTEIN"/>
    <property type="match status" value="1"/>
</dbReference>